<feature type="region of interest" description="Disordered" evidence="7">
    <location>
        <begin position="864"/>
        <end position="890"/>
    </location>
</feature>
<dbReference type="PIRSF" id="PIRSF005719">
    <property type="entry name" value="SMC"/>
    <property type="match status" value="1"/>
</dbReference>
<dbReference type="SUPFAM" id="SSF57997">
    <property type="entry name" value="Tropomyosin"/>
    <property type="match status" value="1"/>
</dbReference>
<dbReference type="InterPro" id="IPR036277">
    <property type="entry name" value="SMC_hinge_sf"/>
</dbReference>
<dbReference type="CDD" id="cd03278">
    <property type="entry name" value="ABC_SMC_barmotin"/>
    <property type="match status" value="2"/>
</dbReference>
<dbReference type="Gene3D" id="1.20.1060.20">
    <property type="match status" value="1"/>
</dbReference>
<evidence type="ECO:0000313" key="10">
    <source>
        <dbReference type="Proteomes" id="UP001595772"/>
    </source>
</evidence>
<dbReference type="NCBIfam" id="TIGR02168">
    <property type="entry name" value="SMC_prok_B"/>
    <property type="match status" value="1"/>
</dbReference>
<feature type="coiled-coil region" evidence="6">
    <location>
        <begin position="262"/>
        <end position="398"/>
    </location>
</feature>
<keyword evidence="5 6" id="KW-0238">DNA-binding</keyword>
<dbReference type="PANTHER" id="PTHR43977">
    <property type="entry name" value="STRUCTURAL MAINTENANCE OF CHROMOSOMES PROTEIN 3"/>
    <property type="match status" value="1"/>
</dbReference>
<proteinExistence type="inferred from homology"/>
<dbReference type="Pfam" id="PF02463">
    <property type="entry name" value="SMC_N"/>
    <property type="match status" value="1"/>
</dbReference>
<keyword evidence="4 6" id="KW-0175">Coiled coil</keyword>
<dbReference type="InterPro" id="IPR027417">
    <property type="entry name" value="P-loop_NTPase"/>
</dbReference>
<gene>
    <name evidence="6 9" type="primary">smc</name>
    <name evidence="9" type="ORF">ACFOUV_05025</name>
</gene>
<keyword evidence="1 6" id="KW-0963">Cytoplasm</keyword>
<keyword evidence="3 6" id="KW-0067">ATP-binding</keyword>
<feature type="coiled-coil region" evidence="6">
    <location>
        <begin position="167"/>
        <end position="208"/>
    </location>
</feature>
<sequence length="1188" mass="137278">MYLKRLESVGFKSFAERINVEFVPGMTTVVGPNGSGKSNITDAIRWVLGEQSAKSLRGSKMEDIIFQGSDTRKALNVAEVTLVLDNEDKRLPLDYDEISVTRRVYRSGDSEFYINKQSCRLKDIIDLFMDSGLGREAFSIISQGKVEEILSSKAEERRTIFEEAAGVLKYKQRKKKSEYKLAETQENLNRVEDIVHEIEQQINPLEEQAKTATKYIELKDTLKQKEISFLITEIEQIHGEWQLLLKEFENDKMIEANRNTAVKRKEADLEKLKLDSQQLDNEIEALQARLLTATEQLEKYEGKKQLLEERSKHLGENRDKLELQKKETTVEISKLQDLLNKEGKELAELQEKRKKVQENASQLEMQLTMSKESISEQIEELKSDYIELLNKQAAKRNEKQSIAQQLQQIDGKKDKQAEKFQDYITLRKQLLAKQEELEIASKDKEKHFFEKENLIKNLKRDLQSERGHFQESQAKLYQGYQYIEKLKSKKEMLEEMKEDFQGFFHGVKAILKAREEKRLENIYGAVIELIEVPKDYITGIETVLGGQAQHIVVHDDQAARNAIAWLKKTNNGRATFLPLGSIQERFIPKEILRKIENHSGFIGVASELVQTSNRYQKAVNHLMGHVIIARSLKDANEIAALVNRRFRVVTLDGDVVNPGGSMSGGAQKKTNQSLFTREKDLQEMTERLNKYQEKVLQFEAMVKRRKNNVQDLESKLSSSENDLSNVQNELQELRTDLKQVEMKLSSINDNLSIYDMDKKQFVQDRNDLIIRDTTLTNELEETKQQLESIQKEIEMLTNQNAKLKENKEQMQSDLHQLQVTLAEQDERVKNQREKTNSVKQQLSSLKAQHEKFEKELMNFVELESSGETESDIDQMIQSAKEEKKSSSLKLQEIRDSRSIQTQLVGDMERELKEENKDHQQYLQAIQQKEVRVNRLDVDLENRLNHLQTEYIITYEKARQEYEKVEDMEEAKSIVQQLKLDVERLGNVNLGAIDEYERISERYSFLTEQRNDLVEAKDILYKVIGEMDEEMKHLFDETFTKIKDEFGVVFTELFGGGHAELKLTDPKNLLETGVDIIAQPPGKKLQHLGLLSGGERALTAIALLFAILRVRPVPFCILDEVEAALDEANVARFAKYVKLYSDNTQFIVITHRKGTMEEADVLYGITMQESGVSRLVSVRLEDTKELIKA</sequence>
<evidence type="ECO:0000313" key="9">
    <source>
        <dbReference type="EMBL" id="MFC4023181.1"/>
    </source>
</evidence>
<feature type="binding site" evidence="6">
    <location>
        <begin position="32"/>
        <end position="39"/>
    </location>
    <ligand>
        <name>ATP</name>
        <dbReference type="ChEBI" id="CHEBI:30616"/>
    </ligand>
</feature>
<dbReference type="SUPFAM" id="SSF52540">
    <property type="entry name" value="P-loop containing nucleoside triphosphate hydrolases"/>
    <property type="match status" value="1"/>
</dbReference>
<feature type="domain" description="SMC hinge" evidence="8">
    <location>
        <begin position="520"/>
        <end position="639"/>
    </location>
</feature>
<dbReference type="Gene3D" id="1.10.287.1490">
    <property type="match status" value="1"/>
</dbReference>
<dbReference type="Gene3D" id="3.30.70.1620">
    <property type="match status" value="1"/>
</dbReference>
<protein>
    <recommendedName>
        <fullName evidence="6">Chromosome partition protein Smc</fullName>
    </recommendedName>
</protein>
<dbReference type="InterPro" id="IPR024704">
    <property type="entry name" value="SMC"/>
</dbReference>
<keyword evidence="2 6" id="KW-0547">Nucleotide-binding</keyword>
<comment type="subcellular location">
    <subcellularLocation>
        <location evidence="6">Cytoplasm</location>
    </subcellularLocation>
</comment>
<dbReference type="InterPro" id="IPR003395">
    <property type="entry name" value="RecF/RecN/SMC_N"/>
</dbReference>
<dbReference type="Proteomes" id="UP001595772">
    <property type="component" value="Unassembled WGS sequence"/>
</dbReference>
<evidence type="ECO:0000256" key="2">
    <source>
        <dbReference type="ARBA" id="ARBA00022741"/>
    </source>
</evidence>
<comment type="similarity">
    <text evidence="6">Belongs to the SMC family.</text>
</comment>
<comment type="function">
    <text evidence="6">Required for chromosome condensation and partitioning.</text>
</comment>
<comment type="domain">
    <text evidence="6">Contains large globular domains required for ATP hydrolysis at each terminus and a third globular domain forming a flexible hinge near the middle of the molecule. These domains are separated by coiled-coil structures.</text>
</comment>
<evidence type="ECO:0000259" key="8">
    <source>
        <dbReference type="SMART" id="SM00968"/>
    </source>
</evidence>
<dbReference type="RefSeq" id="WP_379495658.1">
    <property type="nucleotide sequence ID" value="NZ_JBHSAO010000001.1"/>
</dbReference>
<dbReference type="Gene3D" id="3.40.50.300">
    <property type="entry name" value="P-loop containing nucleotide triphosphate hydrolases"/>
    <property type="match status" value="2"/>
</dbReference>
<reference evidence="10" key="1">
    <citation type="journal article" date="2019" name="Int. J. Syst. Evol. Microbiol.">
        <title>The Global Catalogue of Microorganisms (GCM) 10K type strain sequencing project: providing services to taxonomists for standard genome sequencing and annotation.</title>
        <authorList>
            <consortium name="The Broad Institute Genomics Platform"/>
            <consortium name="The Broad Institute Genome Sequencing Center for Infectious Disease"/>
            <person name="Wu L."/>
            <person name="Ma J."/>
        </authorList>
    </citation>
    <scope>NUCLEOTIDE SEQUENCE [LARGE SCALE GENOMIC DNA]</scope>
    <source>
        <strain evidence="10">IBRC-M 10703</strain>
    </source>
</reference>
<keyword evidence="10" id="KW-1185">Reference proteome</keyword>
<comment type="subunit">
    <text evidence="6">Homodimer.</text>
</comment>
<evidence type="ECO:0000256" key="5">
    <source>
        <dbReference type="ARBA" id="ARBA00023125"/>
    </source>
</evidence>
<evidence type="ECO:0000256" key="4">
    <source>
        <dbReference type="ARBA" id="ARBA00023054"/>
    </source>
</evidence>
<name>A0ABV8GWG0_9BACI</name>
<comment type="caution">
    <text evidence="9">The sequence shown here is derived from an EMBL/GenBank/DDBJ whole genome shotgun (WGS) entry which is preliminary data.</text>
</comment>
<organism evidence="9 10">
    <name type="scientific">Oceanobacillus longus</name>
    <dbReference type="NCBI Taxonomy" id="930120"/>
    <lineage>
        <taxon>Bacteria</taxon>
        <taxon>Bacillati</taxon>
        <taxon>Bacillota</taxon>
        <taxon>Bacilli</taxon>
        <taxon>Bacillales</taxon>
        <taxon>Bacillaceae</taxon>
        <taxon>Oceanobacillus</taxon>
    </lineage>
</organism>
<dbReference type="EMBL" id="JBHSAO010000001">
    <property type="protein sequence ID" value="MFC4023181.1"/>
    <property type="molecule type" value="Genomic_DNA"/>
</dbReference>
<dbReference type="InterPro" id="IPR011890">
    <property type="entry name" value="SMC_prok"/>
</dbReference>
<dbReference type="SMART" id="SM00968">
    <property type="entry name" value="SMC_hinge"/>
    <property type="match status" value="1"/>
</dbReference>
<dbReference type="SUPFAM" id="SSF75553">
    <property type="entry name" value="Smc hinge domain"/>
    <property type="match status" value="1"/>
</dbReference>
<dbReference type="InterPro" id="IPR010935">
    <property type="entry name" value="SMC_hinge"/>
</dbReference>
<dbReference type="HAMAP" id="MF_01894">
    <property type="entry name" value="Smc_prok"/>
    <property type="match status" value="1"/>
</dbReference>
<dbReference type="Pfam" id="PF06470">
    <property type="entry name" value="SMC_hinge"/>
    <property type="match status" value="1"/>
</dbReference>
<feature type="compositionally biased region" description="Basic and acidic residues" evidence="7">
    <location>
        <begin position="879"/>
        <end position="890"/>
    </location>
</feature>
<evidence type="ECO:0000256" key="1">
    <source>
        <dbReference type="ARBA" id="ARBA00022490"/>
    </source>
</evidence>
<evidence type="ECO:0000256" key="3">
    <source>
        <dbReference type="ARBA" id="ARBA00022840"/>
    </source>
</evidence>
<evidence type="ECO:0000256" key="6">
    <source>
        <dbReference type="HAMAP-Rule" id="MF_01894"/>
    </source>
</evidence>
<evidence type="ECO:0000256" key="7">
    <source>
        <dbReference type="SAM" id="MobiDB-lite"/>
    </source>
</evidence>
<accession>A0ABV8GWG0</accession>